<feature type="transmembrane region" description="Helical" evidence="2">
    <location>
        <begin position="19"/>
        <end position="37"/>
    </location>
</feature>
<dbReference type="GO" id="GO:0005886">
    <property type="term" value="C:plasma membrane"/>
    <property type="evidence" value="ECO:0007669"/>
    <property type="project" value="TreeGrafter"/>
</dbReference>
<dbReference type="Pfam" id="PF20560">
    <property type="entry name" value="MotA_N"/>
    <property type="match status" value="1"/>
</dbReference>
<dbReference type="InterPro" id="IPR047055">
    <property type="entry name" value="MotA-like"/>
</dbReference>
<dbReference type="InterPro" id="IPR046786">
    <property type="entry name" value="MotA_N"/>
</dbReference>
<dbReference type="AlphaFoldDB" id="A0A3B0XXG7"/>
<gene>
    <name evidence="4" type="ORF">MNBD_GAMMA11-2287</name>
</gene>
<feature type="transmembrane region" description="Helical" evidence="2">
    <location>
        <begin position="49"/>
        <end position="73"/>
    </location>
</feature>
<keyword evidence="4" id="KW-0966">Cell projection</keyword>
<keyword evidence="4" id="KW-0969">Cilium</keyword>
<keyword evidence="4" id="KW-0282">Flagellum</keyword>
<evidence type="ECO:0000256" key="1">
    <source>
        <dbReference type="ARBA" id="ARBA00022779"/>
    </source>
</evidence>
<keyword evidence="1" id="KW-0283">Flagellar rotation</keyword>
<protein>
    <submittedName>
        <fullName evidence="4">Flagellar motor rotation protein MotA</fullName>
    </submittedName>
</protein>
<dbReference type="GO" id="GO:0071978">
    <property type="term" value="P:bacterial-type flagellum-dependent swarming motility"/>
    <property type="evidence" value="ECO:0007669"/>
    <property type="project" value="InterPro"/>
</dbReference>
<keyword evidence="2" id="KW-0812">Transmembrane</keyword>
<evidence type="ECO:0000256" key="2">
    <source>
        <dbReference type="SAM" id="Phobius"/>
    </source>
</evidence>
<proteinExistence type="predicted"/>
<organism evidence="4">
    <name type="scientific">hydrothermal vent metagenome</name>
    <dbReference type="NCBI Taxonomy" id="652676"/>
    <lineage>
        <taxon>unclassified sequences</taxon>
        <taxon>metagenomes</taxon>
        <taxon>ecological metagenomes</taxon>
    </lineage>
</organism>
<dbReference type="EMBL" id="UOFG01000280">
    <property type="protein sequence ID" value="VAW66629.1"/>
    <property type="molecule type" value="Genomic_DNA"/>
</dbReference>
<name>A0A3B0XXG7_9ZZZZ</name>
<evidence type="ECO:0000259" key="3">
    <source>
        <dbReference type="Pfam" id="PF20560"/>
    </source>
</evidence>
<feature type="non-terminal residue" evidence="4">
    <location>
        <position position="153"/>
    </location>
</feature>
<accession>A0A3B0XXG7</accession>
<dbReference type="GO" id="GO:0006935">
    <property type="term" value="P:chemotaxis"/>
    <property type="evidence" value="ECO:0007669"/>
    <property type="project" value="InterPro"/>
</dbReference>
<keyword evidence="2" id="KW-0472">Membrane</keyword>
<evidence type="ECO:0000313" key="4">
    <source>
        <dbReference type="EMBL" id="VAW66629.1"/>
    </source>
</evidence>
<keyword evidence="2" id="KW-1133">Transmembrane helix</keyword>
<sequence length="153" mass="16684">MPVFLAEVSHADARGNMDILSIAGIIIAFVAILSGSVMEGGHLGQLFQLTAFVIVAGGTVGAALLQTSLPVFWRAMVIVRRVFVTPKVDLMEAIEKIINWSQLSRREGLLALENASEDEADLFSRKGLQMLVDGNEPESIRSVMETEINMIEQ</sequence>
<dbReference type="PANTHER" id="PTHR30433">
    <property type="entry name" value="CHEMOTAXIS PROTEIN MOTA"/>
    <property type="match status" value="1"/>
</dbReference>
<dbReference type="PANTHER" id="PTHR30433:SF3">
    <property type="entry name" value="MOTILITY PROTEIN A"/>
    <property type="match status" value="1"/>
</dbReference>
<feature type="domain" description="Motility protein A N-terminal" evidence="3">
    <location>
        <begin position="22"/>
        <end position="95"/>
    </location>
</feature>
<reference evidence="4" key="1">
    <citation type="submission" date="2018-06" db="EMBL/GenBank/DDBJ databases">
        <authorList>
            <person name="Zhirakovskaya E."/>
        </authorList>
    </citation>
    <scope>NUCLEOTIDE SEQUENCE</scope>
</reference>